<name>A0AAN5L9N9_KLEOX</name>
<accession>A0AAN5L9N9</accession>
<dbReference type="Proteomes" id="UP000856143">
    <property type="component" value="Unassembled WGS sequence"/>
</dbReference>
<sequence>MNTVQKEILVTETGEAVIQLLQNDRRVTIGNIVDLLEGKRHAASGERAEHLRAVLVFIRKKAVL</sequence>
<comment type="caution">
    <text evidence="1">The sequence shown here is derived from an EMBL/GenBank/DDBJ whole genome shotgun (WGS) entry which is preliminary data.</text>
</comment>
<dbReference type="EMBL" id="DACSEO010000047">
    <property type="protein sequence ID" value="HAT1682926.1"/>
    <property type="molecule type" value="Genomic_DNA"/>
</dbReference>
<dbReference type="AlphaFoldDB" id="A0AAN5L9N9"/>
<proteinExistence type="predicted"/>
<reference evidence="1" key="2">
    <citation type="submission" date="2020-11" db="EMBL/GenBank/DDBJ databases">
        <authorList>
            <consortium name="NCBI Pathogen Detection Project"/>
        </authorList>
    </citation>
    <scope>NUCLEOTIDE SEQUENCE</scope>
    <source>
        <strain evidence="1">R404</strain>
    </source>
</reference>
<evidence type="ECO:0000313" key="2">
    <source>
        <dbReference type="Proteomes" id="UP000856143"/>
    </source>
</evidence>
<gene>
    <name evidence="1" type="ORF">I8Y21_003637</name>
</gene>
<reference evidence="1" key="1">
    <citation type="journal article" date="2018" name="Genome Biol.">
        <title>SKESA: strategic k-mer extension for scrupulous assemblies.</title>
        <authorList>
            <person name="Souvorov A."/>
            <person name="Agarwala R."/>
            <person name="Lipman D.J."/>
        </authorList>
    </citation>
    <scope>NUCLEOTIDE SEQUENCE</scope>
    <source>
        <strain evidence="1">R404</strain>
    </source>
</reference>
<organism evidence="1 2">
    <name type="scientific">Klebsiella oxytoca</name>
    <dbReference type="NCBI Taxonomy" id="571"/>
    <lineage>
        <taxon>Bacteria</taxon>
        <taxon>Pseudomonadati</taxon>
        <taxon>Pseudomonadota</taxon>
        <taxon>Gammaproteobacteria</taxon>
        <taxon>Enterobacterales</taxon>
        <taxon>Enterobacteriaceae</taxon>
        <taxon>Klebsiella/Raoultella group</taxon>
        <taxon>Klebsiella</taxon>
    </lineage>
</organism>
<protein>
    <submittedName>
        <fullName evidence="1">Uncharacterized protein</fullName>
    </submittedName>
</protein>
<evidence type="ECO:0000313" key="1">
    <source>
        <dbReference type="EMBL" id="HAT1682926.1"/>
    </source>
</evidence>